<feature type="compositionally biased region" description="Basic and acidic residues" evidence="1">
    <location>
        <begin position="120"/>
        <end position="131"/>
    </location>
</feature>
<evidence type="ECO:0000313" key="3">
    <source>
        <dbReference type="Proteomes" id="UP000006757"/>
    </source>
</evidence>
<dbReference type="EMBL" id="AMBO01000406">
    <property type="protein sequence ID" value="EKC97616.1"/>
    <property type="molecule type" value="Genomic_DNA"/>
</dbReference>
<feature type="region of interest" description="Disordered" evidence="1">
    <location>
        <begin position="1"/>
        <end position="38"/>
    </location>
</feature>
<sequence length="213" mass="23247">MWWGGGQGRLARSRWGGVGGVSAESERNEYDKRRDRSPDSWLEIKRELGGFGVSRKLKHNASAARVHRRDETVRLERKRGNGGSDSDEDGRTERRRTRALIRAGGVGGSGLAARTRAGARHGESAVLRRCDTSASSRISTRSAGSDCSASPRRAHPARRRRARGEDKRPLIARRDVQARPRAGRDGRESAGGDDPGPGAGGEFLQISMISLQR</sequence>
<dbReference type="AlphaFoldDB" id="K1VEZ6"/>
<organism evidence="2 3">
    <name type="scientific">Trichosporon asahii var. asahii (strain CBS 8904)</name>
    <name type="common">Yeast</name>
    <dbReference type="NCBI Taxonomy" id="1220162"/>
    <lineage>
        <taxon>Eukaryota</taxon>
        <taxon>Fungi</taxon>
        <taxon>Dikarya</taxon>
        <taxon>Basidiomycota</taxon>
        <taxon>Agaricomycotina</taxon>
        <taxon>Tremellomycetes</taxon>
        <taxon>Trichosporonales</taxon>
        <taxon>Trichosporonaceae</taxon>
        <taxon>Trichosporon</taxon>
    </lineage>
</organism>
<gene>
    <name evidence="2" type="ORF">A1Q2_08075</name>
</gene>
<comment type="caution">
    <text evidence="2">The sequence shown here is derived from an EMBL/GenBank/DDBJ whole genome shotgun (WGS) entry which is preliminary data.</text>
</comment>
<keyword evidence="3" id="KW-1185">Reference proteome</keyword>
<dbReference type="Proteomes" id="UP000006757">
    <property type="component" value="Unassembled WGS sequence"/>
</dbReference>
<reference evidence="2 3" key="1">
    <citation type="journal article" date="2012" name="Eukaryot. Cell">
        <title>Genome sequence of the Trichosporon asahii environmental strain CBS 8904.</title>
        <authorList>
            <person name="Yang R.Y."/>
            <person name="Li H.T."/>
            <person name="Zhu H."/>
            <person name="Zhou G.P."/>
            <person name="Wang M."/>
            <person name="Wang L."/>
        </authorList>
    </citation>
    <scope>NUCLEOTIDE SEQUENCE [LARGE SCALE GENOMIC DNA]</scope>
    <source>
        <strain evidence="2 3">CBS 8904</strain>
    </source>
</reference>
<feature type="compositionally biased region" description="Basic and acidic residues" evidence="1">
    <location>
        <begin position="24"/>
        <end position="38"/>
    </location>
</feature>
<evidence type="ECO:0000256" key="1">
    <source>
        <dbReference type="SAM" id="MobiDB-lite"/>
    </source>
</evidence>
<feature type="compositionally biased region" description="Basic residues" evidence="1">
    <location>
        <begin position="152"/>
        <end position="162"/>
    </location>
</feature>
<proteinExistence type="predicted"/>
<feature type="region of interest" description="Disordered" evidence="1">
    <location>
        <begin position="58"/>
        <end position="213"/>
    </location>
</feature>
<feature type="compositionally biased region" description="Basic and acidic residues" evidence="1">
    <location>
        <begin position="68"/>
        <end position="79"/>
    </location>
</feature>
<feature type="compositionally biased region" description="Basic and acidic residues" evidence="1">
    <location>
        <begin position="163"/>
        <end position="190"/>
    </location>
</feature>
<dbReference type="HOGENOM" id="CLU_1295222_0_0_1"/>
<name>K1VEZ6_TRIAC</name>
<evidence type="ECO:0000313" key="2">
    <source>
        <dbReference type="EMBL" id="EKC97616.1"/>
    </source>
</evidence>
<protein>
    <submittedName>
        <fullName evidence="2">Uncharacterized protein</fullName>
    </submittedName>
</protein>
<accession>K1VEZ6</accession>
<dbReference type="InParanoid" id="K1VEZ6"/>
<feature type="compositionally biased region" description="Low complexity" evidence="1">
    <location>
        <begin position="132"/>
        <end position="151"/>
    </location>
</feature>